<dbReference type="InParanoid" id="A0A7R8UIS3"/>
<keyword evidence="1" id="KW-0732">Signal</keyword>
<keyword evidence="3" id="KW-1185">Reference proteome</keyword>
<evidence type="ECO:0000313" key="2">
    <source>
        <dbReference type="EMBL" id="CAD7081632.1"/>
    </source>
</evidence>
<evidence type="ECO:0000256" key="1">
    <source>
        <dbReference type="SAM" id="SignalP"/>
    </source>
</evidence>
<name>A0A7R8UIS3_HERIL</name>
<feature type="chain" id="PRO_5031035899" evidence="1">
    <location>
        <begin position="18"/>
        <end position="92"/>
    </location>
</feature>
<dbReference type="Proteomes" id="UP000594454">
    <property type="component" value="Chromosome 2"/>
</dbReference>
<sequence>MKFIVAIVFALIAVVAADVSHLGASANDFSSSASGSVNREYLPPFQGDHQGSASVNREYLPPFQSDASEPAPAHTFGADGYKYKTPTRFFRF</sequence>
<organism evidence="2 3">
    <name type="scientific">Hermetia illucens</name>
    <name type="common">Black soldier fly</name>
    <dbReference type="NCBI Taxonomy" id="343691"/>
    <lineage>
        <taxon>Eukaryota</taxon>
        <taxon>Metazoa</taxon>
        <taxon>Ecdysozoa</taxon>
        <taxon>Arthropoda</taxon>
        <taxon>Hexapoda</taxon>
        <taxon>Insecta</taxon>
        <taxon>Pterygota</taxon>
        <taxon>Neoptera</taxon>
        <taxon>Endopterygota</taxon>
        <taxon>Diptera</taxon>
        <taxon>Brachycera</taxon>
        <taxon>Stratiomyomorpha</taxon>
        <taxon>Stratiomyidae</taxon>
        <taxon>Hermetiinae</taxon>
        <taxon>Hermetia</taxon>
    </lineage>
</organism>
<protein>
    <submittedName>
        <fullName evidence="2">Uncharacterized protein</fullName>
    </submittedName>
</protein>
<dbReference type="Pfam" id="PF02757">
    <property type="entry name" value="YLP"/>
    <property type="match status" value="2"/>
</dbReference>
<proteinExistence type="predicted"/>
<reference evidence="2 3" key="1">
    <citation type="submission" date="2020-11" db="EMBL/GenBank/DDBJ databases">
        <authorList>
            <person name="Wallbank WR R."/>
            <person name="Pardo Diaz C."/>
            <person name="Kozak K."/>
            <person name="Martin S."/>
            <person name="Jiggins C."/>
            <person name="Moest M."/>
            <person name="Warren A I."/>
            <person name="Generalovic N T."/>
            <person name="Byers J.R.P. K."/>
            <person name="Montejo-Kovacevich G."/>
            <person name="Yen C E."/>
        </authorList>
    </citation>
    <scope>NUCLEOTIDE SEQUENCE [LARGE SCALE GENOMIC DNA]</scope>
</reference>
<dbReference type="AlphaFoldDB" id="A0A7R8UIS3"/>
<feature type="signal peptide" evidence="1">
    <location>
        <begin position="1"/>
        <end position="17"/>
    </location>
</feature>
<gene>
    <name evidence="2" type="ORF">HERILL_LOCUS4729</name>
</gene>
<evidence type="ECO:0000313" key="3">
    <source>
        <dbReference type="Proteomes" id="UP000594454"/>
    </source>
</evidence>
<dbReference type="InterPro" id="IPR004019">
    <property type="entry name" value="YLP_motif"/>
</dbReference>
<dbReference type="EMBL" id="LR899010">
    <property type="protein sequence ID" value="CAD7081632.1"/>
    <property type="molecule type" value="Genomic_DNA"/>
</dbReference>
<accession>A0A7R8UIS3</accession>